<evidence type="ECO:0000256" key="1">
    <source>
        <dbReference type="ARBA" id="ARBA00023224"/>
    </source>
</evidence>
<feature type="domain" description="Methyl-accepting transducer" evidence="5">
    <location>
        <begin position="327"/>
        <end position="542"/>
    </location>
</feature>
<protein>
    <recommendedName>
        <fullName evidence="5">Methyl-accepting transducer domain-containing protein</fullName>
    </recommendedName>
</protein>
<dbReference type="InterPro" id="IPR004090">
    <property type="entry name" value="Chemotax_Me-accpt_rcpt"/>
</dbReference>
<accession>A0A255Z7K3</accession>
<dbReference type="SMART" id="SM00283">
    <property type="entry name" value="MA"/>
    <property type="match status" value="1"/>
</dbReference>
<dbReference type="Pfam" id="PF00015">
    <property type="entry name" value="MCPsignal"/>
    <property type="match status" value="1"/>
</dbReference>
<reference evidence="6 7" key="1">
    <citation type="submission" date="2017-07" db="EMBL/GenBank/DDBJ databases">
        <title>Niveispirillum cyanobacteriorum sp. nov., isolated from cyanobacterial aggregates in a eutrophic lake.</title>
        <authorList>
            <person name="Cai H."/>
        </authorList>
    </citation>
    <scope>NUCLEOTIDE SEQUENCE [LARGE SCALE GENOMIC DNA]</scope>
    <source>
        <strain evidence="7">TH1-14</strain>
    </source>
</reference>
<dbReference type="PANTHER" id="PTHR32089:SF112">
    <property type="entry name" value="LYSOZYME-LIKE PROTEIN-RELATED"/>
    <property type="match status" value="1"/>
</dbReference>
<dbReference type="Proteomes" id="UP000216998">
    <property type="component" value="Unassembled WGS sequence"/>
</dbReference>
<proteinExistence type="inferred from homology"/>
<feature type="transmembrane region" description="Helical" evidence="4">
    <location>
        <begin position="28"/>
        <end position="48"/>
    </location>
</feature>
<dbReference type="Gene3D" id="1.10.287.950">
    <property type="entry name" value="Methyl-accepting chemotaxis protein"/>
    <property type="match status" value="1"/>
</dbReference>
<organism evidence="6 7">
    <name type="scientific">Niveispirillum lacus</name>
    <dbReference type="NCBI Taxonomy" id="1981099"/>
    <lineage>
        <taxon>Bacteria</taxon>
        <taxon>Pseudomonadati</taxon>
        <taxon>Pseudomonadota</taxon>
        <taxon>Alphaproteobacteria</taxon>
        <taxon>Rhodospirillales</taxon>
        <taxon>Azospirillaceae</taxon>
        <taxon>Niveispirillum</taxon>
    </lineage>
</organism>
<keyword evidence="4" id="KW-0812">Transmembrane</keyword>
<feature type="transmembrane region" description="Helical" evidence="4">
    <location>
        <begin position="208"/>
        <end position="228"/>
    </location>
</feature>
<dbReference type="GO" id="GO:0007165">
    <property type="term" value="P:signal transduction"/>
    <property type="evidence" value="ECO:0007669"/>
    <property type="project" value="UniProtKB-KW"/>
</dbReference>
<dbReference type="OrthoDB" id="7293398at2"/>
<keyword evidence="1 3" id="KW-0807">Transducer</keyword>
<keyword evidence="7" id="KW-1185">Reference proteome</keyword>
<evidence type="ECO:0000256" key="2">
    <source>
        <dbReference type="ARBA" id="ARBA00029447"/>
    </source>
</evidence>
<dbReference type="PRINTS" id="PR00260">
    <property type="entry name" value="CHEMTRNSDUCR"/>
</dbReference>
<dbReference type="PROSITE" id="PS50111">
    <property type="entry name" value="CHEMOTAXIS_TRANSDUC_2"/>
    <property type="match status" value="1"/>
</dbReference>
<dbReference type="Gene3D" id="6.10.340.10">
    <property type="match status" value="1"/>
</dbReference>
<evidence type="ECO:0000256" key="4">
    <source>
        <dbReference type="SAM" id="Phobius"/>
    </source>
</evidence>
<dbReference type="GO" id="GO:0016020">
    <property type="term" value="C:membrane"/>
    <property type="evidence" value="ECO:0007669"/>
    <property type="project" value="InterPro"/>
</dbReference>
<gene>
    <name evidence="6" type="ORF">CHU95_01680</name>
</gene>
<comment type="similarity">
    <text evidence="2">Belongs to the methyl-accepting chemotaxis (MCP) protein family.</text>
</comment>
<dbReference type="SUPFAM" id="SSF58104">
    <property type="entry name" value="Methyl-accepting chemotaxis protein (MCP) signaling domain"/>
    <property type="match status" value="1"/>
</dbReference>
<name>A0A255Z7K3_9PROT</name>
<keyword evidence="4" id="KW-0472">Membrane</keyword>
<dbReference type="EMBL" id="NOXU01000015">
    <property type="protein sequence ID" value="OYQ37426.1"/>
    <property type="molecule type" value="Genomic_DNA"/>
</dbReference>
<evidence type="ECO:0000313" key="6">
    <source>
        <dbReference type="EMBL" id="OYQ37426.1"/>
    </source>
</evidence>
<evidence type="ECO:0000259" key="5">
    <source>
        <dbReference type="PROSITE" id="PS50111"/>
    </source>
</evidence>
<dbReference type="GO" id="GO:0006935">
    <property type="term" value="P:chemotaxis"/>
    <property type="evidence" value="ECO:0007669"/>
    <property type="project" value="InterPro"/>
</dbReference>
<dbReference type="GO" id="GO:0004888">
    <property type="term" value="F:transmembrane signaling receptor activity"/>
    <property type="evidence" value="ECO:0007669"/>
    <property type="project" value="InterPro"/>
</dbReference>
<comment type="caution">
    <text evidence="6">The sequence shown here is derived from an EMBL/GenBank/DDBJ whole genome shotgun (WGS) entry which is preliminary data.</text>
</comment>
<evidence type="ECO:0000256" key="3">
    <source>
        <dbReference type="PROSITE-ProRule" id="PRU00284"/>
    </source>
</evidence>
<sequence length="576" mass="59549">MWTDPKGTTSMLSEIFSRLDRLSLLAKLMAGPVVAAFAMLIMGSISIVELRSQAAETRVLVDEKLARAAEIQNLVKELRGSLGSAYFAVLSVAGGNPASGAIKELETVKTAIAEEAKRLAVISETITDPALKETVKKSAVELDSFSGAVDVVSTMLEVDIATAAGAVLPFNEKVQVIVAALDKAAALIQADAQESVERQAQSAVTASWALVLGLVIALVTVGLLVFLITKLVRSGIDGIAQAMGRLAANDLSVDPARLVRADELNSLVDGLFSFKSALLDASRLSAEKVEADARARQALLALADSFEATVMNSVRTVGETAGAVLNEAERLGMVAEEGRTAASHVSRAAESSDQGVQSVASAAEELAVSFNDVARQVEGVTGSTRQASAAVERSDGLVRNLSSEAEGIKNVVDLISAIASQTNLLALNATIEAARAGEAGKGFAVVASEVKQLAGQTAKATEEIERRISAVRQAASAVVGALTEITDRIGDVSSVSTTVAAAVEQQRMATQEIARSVQSASTASREAASEVQSLAQVAAGTGDAARGLREAATGLTSGAGRLRQEVDGFLQRVRAG</sequence>
<dbReference type="InterPro" id="IPR004089">
    <property type="entry name" value="MCPsignal_dom"/>
</dbReference>
<dbReference type="AlphaFoldDB" id="A0A255Z7K3"/>
<keyword evidence="4" id="KW-1133">Transmembrane helix</keyword>
<evidence type="ECO:0000313" key="7">
    <source>
        <dbReference type="Proteomes" id="UP000216998"/>
    </source>
</evidence>
<dbReference type="PANTHER" id="PTHR32089">
    <property type="entry name" value="METHYL-ACCEPTING CHEMOTAXIS PROTEIN MCPB"/>
    <property type="match status" value="1"/>
</dbReference>